<evidence type="ECO:0000313" key="4">
    <source>
        <dbReference type="Proteomes" id="UP000424527"/>
    </source>
</evidence>
<comment type="caution">
    <text evidence="3">The sequence shown here is derived from an EMBL/GenBank/DDBJ whole genome shotgun (WGS) entry which is preliminary data.</text>
</comment>
<name>A0A6G0IWQ8_LARCR</name>
<feature type="region of interest" description="Disordered" evidence="1">
    <location>
        <begin position="50"/>
        <end position="84"/>
    </location>
</feature>
<keyword evidence="2" id="KW-0472">Membrane</keyword>
<keyword evidence="2" id="KW-1133">Transmembrane helix</keyword>
<evidence type="ECO:0000313" key="3">
    <source>
        <dbReference type="EMBL" id="KAE8295959.1"/>
    </source>
</evidence>
<organism evidence="3 4">
    <name type="scientific">Larimichthys crocea</name>
    <name type="common">Large yellow croaker</name>
    <name type="synonym">Pseudosciaena crocea</name>
    <dbReference type="NCBI Taxonomy" id="215358"/>
    <lineage>
        <taxon>Eukaryota</taxon>
        <taxon>Metazoa</taxon>
        <taxon>Chordata</taxon>
        <taxon>Craniata</taxon>
        <taxon>Vertebrata</taxon>
        <taxon>Euteleostomi</taxon>
        <taxon>Actinopterygii</taxon>
        <taxon>Neopterygii</taxon>
        <taxon>Teleostei</taxon>
        <taxon>Neoteleostei</taxon>
        <taxon>Acanthomorphata</taxon>
        <taxon>Eupercaria</taxon>
        <taxon>Sciaenidae</taxon>
        <taxon>Larimichthys</taxon>
    </lineage>
</organism>
<dbReference type="AlphaFoldDB" id="A0A6G0IWQ8"/>
<feature type="region of interest" description="Disordered" evidence="1">
    <location>
        <begin position="159"/>
        <end position="180"/>
    </location>
</feature>
<dbReference type="EMBL" id="REGW02000005">
    <property type="protein sequence ID" value="KAE8295959.1"/>
    <property type="molecule type" value="Genomic_DNA"/>
</dbReference>
<protein>
    <submittedName>
        <fullName evidence="3">Uncharacterized protein</fullName>
    </submittedName>
</protein>
<feature type="transmembrane region" description="Helical" evidence="2">
    <location>
        <begin position="14"/>
        <end position="35"/>
    </location>
</feature>
<accession>A0A6G0IWQ8</accession>
<reference evidence="3 4" key="1">
    <citation type="submission" date="2019-07" db="EMBL/GenBank/DDBJ databases">
        <title>Chromosome genome assembly for large yellow croaker.</title>
        <authorList>
            <person name="Xiao S."/>
        </authorList>
    </citation>
    <scope>NUCLEOTIDE SEQUENCE [LARGE SCALE GENOMIC DNA]</scope>
    <source>
        <strain evidence="3">JMULYC20181020</strain>
        <tissue evidence="3">Muscle</tissue>
    </source>
</reference>
<evidence type="ECO:0000256" key="2">
    <source>
        <dbReference type="SAM" id="Phobius"/>
    </source>
</evidence>
<gene>
    <name evidence="3" type="ORF">D5F01_LYC04706</name>
</gene>
<keyword evidence="4" id="KW-1185">Reference proteome</keyword>
<sequence>MHLSDHSEITCECAASSFIIIIIIIIITLMSHRAVPGLFLSPRLIPNPVTDKHTDSNTHSHNNRVSRESTARQLPGPGVLRTPARRSAACSRPCSFPFGSSSAMDRCLMSVSERSDAAMTPLLAASPRFGFSDETSIIDQTGCWFVCGWMDGRTDGCRREAGPGDVGPEHRHHPETPELR</sequence>
<proteinExistence type="predicted"/>
<evidence type="ECO:0000256" key="1">
    <source>
        <dbReference type="SAM" id="MobiDB-lite"/>
    </source>
</evidence>
<keyword evidence="2" id="KW-0812">Transmembrane</keyword>
<dbReference type="Proteomes" id="UP000424527">
    <property type="component" value="Unassembled WGS sequence"/>
</dbReference>